<dbReference type="RefSeq" id="WP_142903973.1">
    <property type="nucleotide sequence ID" value="NZ_ML660091.1"/>
</dbReference>
<feature type="chain" id="PRO_5022223293" description="Ricin B lectin domain-containing protein" evidence="1">
    <location>
        <begin position="23"/>
        <end position="975"/>
    </location>
</feature>
<evidence type="ECO:0000259" key="2">
    <source>
        <dbReference type="SMART" id="SM00458"/>
    </source>
</evidence>
<dbReference type="SUPFAM" id="SSF51556">
    <property type="entry name" value="Metallo-dependent hydrolases"/>
    <property type="match status" value="1"/>
</dbReference>
<dbReference type="OrthoDB" id="6071905at2"/>
<dbReference type="AlphaFoldDB" id="A0A545TVT3"/>
<evidence type="ECO:0000256" key="1">
    <source>
        <dbReference type="SAM" id="SignalP"/>
    </source>
</evidence>
<dbReference type="InterPro" id="IPR000772">
    <property type="entry name" value="Ricin_B_lectin"/>
</dbReference>
<dbReference type="PROSITE" id="PS50231">
    <property type="entry name" value="RICIN_B_LECTIN"/>
    <property type="match status" value="2"/>
</dbReference>
<accession>A0A545TVT3</accession>
<dbReference type="Gene3D" id="3.20.20.140">
    <property type="entry name" value="Metal-dependent hydrolases"/>
    <property type="match status" value="1"/>
</dbReference>
<organism evidence="3 4">
    <name type="scientific">Exilibacterium tricleocarpae</name>
    <dbReference type="NCBI Taxonomy" id="2591008"/>
    <lineage>
        <taxon>Bacteria</taxon>
        <taxon>Pseudomonadati</taxon>
        <taxon>Pseudomonadota</taxon>
        <taxon>Gammaproteobacteria</taxon>
        <taxon>Cellvibrionales</taxon>
        <taxon>Cellvibrionaceae</taxon>
        <taxon>Exilibacterium</taxon>
    </lineage>
</organism>
<dbReference type="InterPro" id="IPR032466">
    <property type="entry name" value="Metal_Hydrolase"/>
</dbReference>
<dbReference type="Pfam" id="PF00652">
    <property type="entry name" value="Ricin_B_lectin"/>
    <property type="match status" value="2"/>
</dbReference>
<feature type="domain" description="Ricin B lectin" evidence="2">
    <location>
        <begin position="713"/>
        <end position="841"/>
    </location>
</feature>
<keyword evidence="4" id="KW-1185">Reference proteome</keyword>
<proteinExistence type="predicted"/>
<dbReference type="Gene3D" id="2.80.10.50">
    <property type="match status" value="2"/>
</dbReference>
<comment type="caution">
    <text evidence="3">The sequence shown here is derived from an EMBL/GenBank/DDBJ whole genome shotgun (WGS) entry which is preliminary data.</text>
</comment>
<dbReference type="InterPro" id="IPR035992">
    <property type="entry name" value="Ricin_B-like_lectins"/>
</dbReference>
<reference evidence="3 4" key="1">
    <citation type="submission" date="2019-06" db="EMBL/GenBank/DDBJ databases">
        <title>Whole genome sequence for Cellvibrionaceae sp. R142.</title>
        <authorList>
            <person name="Wang G."/>
        </authorList>
    </citation>
    <scope>NUCLEOTIDE SEQUENCE [LARGE SCALE GENOMIC DNA]</scope>
    <source>
        <strain evidence="3 4">R142</strain>
    </source>
</reference>
<evidence type="ECO:0000313" key="3">
    <source>
        <dbReference type="EMBL" id="TQV81312.1"/>
    </source>
</evidence>
<gene>
    <name evidence="3" type="ORF">FKG94_09470</name>
</gene>
<feature type="signal peptide" evidence="1">
    <location>
        <begin position="1"/>
        <end position="22"/>
    </location>
</feature>
<sequence length="975" mass="107913">MIKRNLLSMLTLCGLTSVSIQAAAVSAAEAVDGLAQGCYVIKSPTVNKYIKQYQSGGTANGGERFGFKAASVAEANSFFFKPTRFKHFMMTNADGRYMATTSPANSTAGTSPGESAEWNIEAIQQGENEFRYRFKAIGLNRTLHHNYATDDLTFFTTLNPNNDSETAFELIPAANCVAYPEIETNVTGSPDLLKGNANLPVRGFVDAHAHIASYEFMGGKFVHGDPFHRFGVTEALNDSAVIHGENGSLDLLGNIFAYDDPGFRYDTRGWPDFPHWPTHRDVSHTGYYYKWIERAYLGGLRMVVSHMVENKALCSIQSLVNPAAQNSPNSCEAMDSVRLQVQRLHEMQDYIDAQHGGPGKGFFRIVTSPLEARQVIADGKLAVFMGIEVSELFDCGIQGGCTRHSVEQQLQEVYDLGIRGIFPTHRFDNKIGGAKLEGGFLNAGQWLSAGYLFDTKECDAGTRGAQLEPGFPVVEGIPVLGDIIGGISNAPDYDPNIRHCNRQGLSELGVYLINRMIDMGMLIELDHAAEKTAASILDIVETRNYSGVISAHSHLSARPDNGLHVNFKRLVQTGGFVSPYNKSAYDLAQDIDKYLSEVETTAFAHGVSFGTDMTGLANQPGPRADAQTDPLQYPFTNEFGLVFDKQKSGNRVLDYNAEGMAHYGMLADHVQDIREQTSSRIYEAVMNSTEAYLQMWERATANNSAYHNSLEQTVKVVTQLNGDCLGVAGRDEDVVPGVPARHAPCFSRPRQADQHWIYDGAQGTFKNSANPSLCLDSREAFSGGIPRLLACENTNNSRWLYADYTLRSAVDSSWVLDAMERVGHVLLYGYHGRDNQDWELRTEREVYNWITLRPYNRDGCIDVQDENTANGTFLRFERCDPIDGQQFLYNPATGAVTTKLDTNKCVTVPNGNVSNGNRLVIWDCNGDISQQWDFDNGVFRSRIDSNKVWDVTNSENIVIYSSHGGGNQRWKTILQ</sequence>
<protein>
    <recommendedName>
        <fullName evidence="2">Ricin B lectin domain-containing protein</fullName>
    </recommendedName>
</protein>
<dbReference type="SMART" id="SM00458">
    <property type="entry name" value="RICIN"/>
    <property type="match status" value="2"/>
</dbReference>
<evidence type="ECO:0000313" key="4">
    <source>
        <dbReference type="Proteomes" id="UP000319732"/>
    </source>
</evidence>
<dbReference type="Proteomes" id="UP000319732">
    <property type="component" value="Unassembled WGS sequence"/>
</dbReference>
<dbReference type="SUPFAM" id="SSF50370">
    <property type="entry name" value="Ricin B-like lectins"/>
    <property type="match status" value="2"/>
</dbReference>
<name>A0A545TVT3_9GAMM</name>
<keyword evidence="1" id="KW-0732">Signal</keyword>
<feature type="domain" description="Ricin B lectin" evidence="2">
    <location>
        <begin position="846"/>
        <end position="973"/>
    </location>
</feature>
<dbReference type="CDD" id="cd23499">
    <property type="entry name" value="beta-trefoil_Ricin_SCDase_rpt1"/>
    <property type="match status" value="1"/>
</dbReference>
<dbReference type="EMBL" id="VHSG01000008">
    <property type="protein sequence ID" value="TQV81312.1"/>
    <property type="molecule type" value="Genomic_DNA"/>
</dbReference>